<protein>
    <submittedName>
        <fullName evidence="2">Prepilin-type N-terminal cleavage/methylation domain-containing protein</fullName>
    </submittedName>
</protein>
<dbReference type="InterPro" id="IPR012902">
    <property type="entry name" value="N_methyl_site"/>
</dbReference>
<dbReference type="RefSeq" id="WP_164654634.1">
    <property type="nucleotide sequence ID" value="NZ_JAAIJR010000058.1"/>
</dbReference>
<dbReference type="AlphaFoldDB" id="A0A6P1E1C5"/>
<dbReference type="Pfam" id="PF07963">
    <property type="entry name" value="N_methyl"/>
    <property type="match status" value="1"/>
</dbReference>
<keyword evidence="1" id="KW-0812">Transmembrane</keyword>
<accession>A0A6P1E1C5</accession>
<comment type="caution">
    <text evidence="2">The sequence shown here is derived from an EMBL/GenBank/DDBJ whole genome shotgun (WGS) entry which is preliminary data.</text>
</comment>
<keyword evidence="1" id="KW-1133">Transmembrane helix</keyword>
<keyword evidence="3" id="KW-1185">Reference proteome</keyword>
<gene>
    <name evidence="2" type="ORF">G3480_14660</name>
</gene>
<dbReference type="PANTHER" id="PTHR30093:SF47">
    <property type="entry name" value="TYPE IV PILUS NON-CORE MINOR PILIN PILE"/>
    <property type="match status" value="1"/>
</dbReference>
<feature type="transmembrane region" description="Helical" evidence="1">
    <location>
        <begin position="20"/>
        <end position="40"/>
    </location>
</feature>
<evidence type="ECO:0000313" key="3">
    <source>
        <dbReference type="Proteomes" id="UP000471640"/>
    </source>
</evidence>
<dbReference type="InterPro" id="IPR045584">
    <property type="entry name" value="Pilin-like"/>
</dbReference>
<evidence type="ECO:0000313" key="2">
    <source>
        <dbReference type="EMBL" id="NEX21535.1"/>
    </source>
</evidence>
<dbReference type="InterPro" id="IPR031982">
    <property type="entry name" value="PilE-like"/>
</dbReference>
<reference evidence="3" key="1">
    <citation type="journal article" date="2020" name="Microbiol. Resour. Announc.">
        <title>Draft Genome Sequences of Thiorhodococcus mannitoliphagus and Thiorhodococcus minor, Purple Sulfur Photosynthetic Bacteria in the Gammaproteobacterial Family Chromatiaceae.</title>
        <authorList>
            <person name="Aviles F.A."/>
            <person name="Meyer T.E."/>
            <person name="Kyndt J.A."/>
        </authorList>
    </citation>
    <scope>NUCLEOTIDE SEQUENCE [LARGE SCALE GENOMIC DNA]</scope>
    <source>
        <strain evidence="3">DSM 18266</strain>
    </source>
</reference>
<dbReference type="Gene3D" id="3.30.700.10">
    <property type="entry name" value="Glycoprotein, Type 4 Pilin"/>
    <property type="match status" value="1"/>
</dbReference>
<dbReference type="PANTHER" id="PTHR30093">
    <property type="entry name" value="GENERAL SECRETION PATHWAY PROTEIN G"/>
    <property type="match status" value="1"/>
</dbReference>
<dbReference type="GO" id="GO:0043683">
    <property type="term" value="P:type IV pilus assembly"/>
    <property type="evidence" value="ECO:0007669"/>
    <property type="project" value="InterPro"/>
</dbReference>
<organism evidence="2 3">
    <name type="scientific">Thiorhodococcus mannitoliphagus</name>
    <dbReference type="NCBI Taxonomy" id="329406"/>
    <lineage>
        <taxon>Bacteria</taxon>
        <taxon>Pseudomonadati</taxon>
        <taxon>Pseudomonadota</taxon>
        <taxon>Gammaproteobacteria</taxon>
        <taxon>Chromatiales</taxon>
        <taxon>Chromatiaceae</taxon>
        <taxon>Thiorhodococcus</taxon>
    </lineage>
</organism>
<reference evidence="2 3" key="2">
    <citation type="submission" date="2020-02" db="EMBL/GenBank/DDBJ databases">
        <title>Genome sequences of Thiorhodococcus mannitoliphagus and Thiorhodococcus minor, purple sulfur photosynthetic bacteria in the gammaproteobacterial family, Chromatiaceae.</title>
        <authorList>
            <person name="Aviles F.A."/>
            <person name="Meyer T.E."/>
            <person name="Kyndt J.A."/>
        </authorList>
    </citation>
    <scope>NUCLEOTIDE SEQUENCE [LARGE SCALE GENOMIC DNA]</scope>
    <source>
        <strain evidence="2 3">DSM 18266</strain>
    </source>
</reference>
<sequence>MLNAFASPHRPLRQTGFTLLELLITLAIVGILAALAYPSYQQQVRQARRADGQTALMRLAIAQEKFRGTCPRYADRIVGEAGCAATGMGSGALGLDNLSVDGHYRLQLDSVSARGFQALAAALGNQTKDQAGGQSCRLLSIDQDGNRMPRECW</sequence>
<evidence type="ECO:0000256" key="1">
    <source>
        <dbReference type="SAM" id="Phobius"/>
    </source>
</evidence>
<dbReference type="Pfam" id="PF16732">
    <property type="entry name" value="ComP_DUS"/>
    <property type="match status" value="1"/>
</dbReference>
<dbReference type="EMBL" id="JAAIJR010000058">
    <property type="protein sequence ID" value="NEX21535.1"/>
    <property type="molecule type" value="Genomic_DNA"/>
</dbReference>
<dbReference type="SUPFAM" id="SSF54523">
    <property type="entry name" value="Pili subunits"/>
    <property type="match status" value="1"/>
</dbReference>
<name>A0A6P1E1C5_9GAMM</name>
<dbReference type="Proteomes" id="UP000471640">
    <property type="component" value="Unassembled WGS sequence"/>
</dbReference>
<dbReference type="PROSITE" id="PS00409">
    <property type="entry name" value="PROKAR_NTER_METHYL"/>
    <property type="match status" value="1"/>
</dbReference>
<dbReference type="NCBIfam" id="TIGR02532">
    <property type="entry name" value="IV_pilin_GFxxxE"/>
    <property type="match status" value="1"/>
</dbReference>
<proteinExistence type="predicted"/>
<keyword evidence="1" id="KW-0472">Membrane</keyword>